<dbReference type="Proteomes" id="UP000077589">
    <property type="component" value="Unassembled WGS sequence"/>
</dbReference>
<evidence type="ECO:0000313" key="4">
    <source>
        <dbReference type="Proteomes" id="UP000077589"/>
    </source>
</evidence>
<dbReference type="RefSeq" id="WP_064086173.1">
    <property type="nucleotide sequence ID" value="NZ_CAUTFU010000023.1"/>
</dbReference>
<proteinExistence type="predicted"/>
<dbReference type="OrthoDB" id="9182673at2"/>
<evidence type="ECO:0000259" key="2">
    <source>
        <dbReference type="Pfam" id="PF22886"/>
    </source>
</evidence>
<feature type="domain" description="DUF2262" evidence="1">
    <location>
        <begin position="141"/>
        <end position="279"/>
    </location>
</feature>
<organism evidence="3 4">
    <name type="scientific">Eikenella corrodens</name>
    <dbReference type="NCBI Taxonomy" id="539"/>
    <lineage>
        <taxon>Bacteria</taxon>
        <taxon>Pseudomonadati</taxon>
        <taxon>Pseudomonadota</taxon>
        <taxon>Betaproteobacteria</taxon>
        <taxon>Neisseriales</taxon>
        <taxon>Neisseriaceae</taxon>
        <taxon>Eikenella</taxon>
    </lineage>
</organism>
<protein>
    <submittedName>
        <fullName evidence="3">Uncharacterized protein</fullName>
    </submittedName>
</protein>
<feature type="domain" description="DUF7021" evidence="2">
    <location>
        <begin position="10"/>
        <end position="131"/>
    </location>
</feature>
<dbReference type="STRING" id="539.A7P85_01095"/>
<sequence>MSNKKRICQEQQTFDQLYQSQEQEILVLTDSSSGGGAGKGGRDVLWTASRHCAAYIDADGQCHRQTVRLEWLVESTVPEHYRFSLRPNCIYRLRVRPQREDRDFSMPCFMLLEILAENPDSPALQVELEHYLTPVVLNEPGIGQFTLNRDFASFEGHADWLGQEVHILLDVDAGHEESANQALALLRRLHSQAAEFDRCWRRFAAEQLLEDAVNWQEETDEPVVPPESLDAEAFARCIELSELALQKEGFTAYYDDGDLFFGHVILVEGGKDGEPDDAYIAG</sequence>
<dbReference type="Pfam" id="PF22886">
    <property type="entry name" value="DUF7021"/>
    <property type="match status" value="1"/>
</dbReference>
<dbReference type="InterPro" id="IPR019260">
    <property type="entry name" value="DUF2262"/>
</dbReference>
<dbReference type="EMBL" id="LXSG01000033">
    <property type="protein sequence ID" value="OAM18697.1"/>
    <property type="molecule type" value="Genomic_DNA"/>
</dbReference>
<accession>A0A1A9RI62</accession>
<gene>
    <name evidence="3" type="ORF">A7P90_07180</name>
</gene>
<dbReference type="AlphaFoldDB" id="A0A1A9RI62"/>
<reference evidence="4" key="1">
    <citation type="submission" date="2016-05" db="EMBL/GenBank/DDBJ databases">
        <title>Draft genome of Corynebacterium afermentans subsp. afermentans LCDC 88199T.</title>
        <authorList>
            <person name="Bernier A.-M."/>
            <person name="Bernard K."/>
        </authorList>
    </citation>
    <scope>NUCLEOTIDE SEQUENCE [LARGE SCALE GENOMIC DNA]</scope>
    <source>
        <strain evidence="4">NML04-0072</strain>
    </source>
</reference>
<comment type="caution">
    <text evidence="3">The sequence shown here is derived from an EMBL/GenBank/DDBJ whole genome shotgun (WGS) entry which is preliminary data.</text>
</comment>
<name>A0A1A9RI62_EIKCO</name>
<evidence type="ECO:0000259" key="1">
    <source>
        <dbReference type="Pfam" id="PF10020"/>
    </source>
</evidence>
<dbReference type="InterPro" id="IPR054286">
    <property type="entry name" value="DUF7021"/>
</dbReference>
<dbReference type="Pfam" id="PF10020">
    <property type="entry name" value="DUF2262"/>
    <property type="match status" value="1"/>
</dbReference>
<evidence type="ECO:0000313" key="3">
    <source>
        <dbReference type="EMBL" id="OAM18697.1"/>
    </source>
</evidence>